<dbReference type="InterPro" id="IPR058624">
    <property type="entry name" value="MdtA-like_HH"/>
</dbReference>
<dbReference type="Pfam" id="PF25917">
    <property type="entry name" value="BSH_RND"/>
    <property type="match status" value="1"/>
</dbReference>
<accession>A0A7T6ARA0</accession>
<evidence type="ECO:0000313" key="14">
    <source>
        <dbReference type="Proteomes" id="UP000596092"/>
    </source>
</evidence>
<dbReference type="GO" id="GO:1990961">
    <property type="term" value="P:xenobiotic detoxification by transmembrane export across the plasma membrane"/>
    <property type="evidence" value="ECO:0007669"/>
    <property type="project" value="InterPro"/>
</dbReference>
<dbReference type="Pfam" id="PF25876">
    <property type="entry name" value="HH_MFP_RND"/>
    <property type="match status" value="1"/>
</dbReference>
<dbReference type="GO" id="GO:0030313">
    <property type="term" value="C:cell envelope"/>
    <property type="evidence" value="ECO:0007669"/>
    <property type="project" value="UniProtKB-SubCell"/>
</dbReference>
<name>A0A7T6ARA0_9BACT</name>
<evidence type="ECO:0000259" key="12">
    <source>
        <dbReference type="Pfam" id="PF25967"/>
    </source>
</evidence>
<evidence type="ECO:0000256" key="7">
    <source>
        <dbReference type="ARBA" id="ARBA00023136"/>
    </source>
</evidence>
<evidence type="ECO:0000256" key="3">
    <source>
        <dbReference type="ARBA" id="ARBA00022448"/>
    </source>
</evidence>
<organism evidence="13 14">
    <name type="scientific">Desulfobulbus oligotrophicus</name>
    <dbReference type="NCBI Taxonomy" id="1909699"/>
    <lineage>
        <taxon>Bacteria</taxon>
        <taxon>Pseudomonadati</taxon>
        <taxon>Thermodesulfobacteriota</taxon>
        <taxon>Desulfobulbia</taxon>
        <taxon>Desulfobulbales</taxon>
        <taxon>Desulfobulbaceae</taxon>
        <taxon>Desulfobulbus</taxon>
    </lineage>
</organism>
<dbReference type="InterPro" id="IPR030190">
    <property type="entry name" value="MacA_alpha-hairpin_sf"/>
</dbReference>
<dbReference type="GO" id="GO:1990195">
    <property type="term" value="C:macrolide transmembrane transporter complex"/>
    <property type="evidence" value="ECO:0007669"/>
    <property type="project" value="InterPro"/>
</dbReference>
<evidence type="ECO:0000259" key="9">
    <source>
        <dbReference type="Pfam" id="PF25876"/>
    </source>
</evidence>
<keyword evidence="5" id="KW-0997">Cell inner membrane</keyword>
<dbReference type="KEGG" id="dog:HP555_10815"/>
<gene>
    <name evidence="13" type="ORF">HP555_10815</name>
</gene>
<keyword evidence="4" id="KW-1003">Cell membrane</keyword>
<dbReference type="RefSeq" id="WP_199262372.1">
    <property type="nucleotide sequence ID" value="NZ_CP054140.1"/>
</dbReference>
<evidence type="ECO:0000256" key="2">
    <source>
        <dbReference type="ARBA" id="ARBA00009477"/>
    </source>
</evidence>
<dbReference type="Gene3D" id="2.40.30.170">
    <property type="match status" value="1"/>
</dbReference>
<dbReference type="NCBIfam" id="TIGR01730">
    <property type="entry name" value="RND_mfp"/>
    <property type="match status" value="1"/>
</dbReference>
<dbReference type="GO" id="GO:0019898">
    <property type="term" value="C:extrinsic component of membrane"/>
    <property type="evidence" value="ECO:0007669"/>
    <property type="project" value="InterPro"/>
</dbReference>
<keyword evidence="3" id="KW-0813">Transport</keyword>
<dbReference type="Pfam" id="PF25967">
    <property type="entry name" value="RND-MFP_C"/>
    <property type="match status" value="1"/>
</dbReference>
<dbReference type="Gene3D" id="2.40.420.20">
    <property type="match status" value="1"/>
</dbReference>
<keyword evidence="6 8" id="KW-0175">Coiled coil</keyword>
<evidence type="ECO:0000256" key="4">
    <source>
        <dbReference type="ARBA" id="ARBA00022475"/>
    </source>
</evidence>
<dbReference type="PANTHER" id="PTHR30469:SF33">
    <property type="entry name" value="SLR1207 PROTEIN"/>
    <property type="match status" value="1"/>
</dbReference>
<dbReference type="Pfam" id="PF25944">
    <property type="entry name" value="Beta-barrel_RND"/>
    <property type="match status" value="1"/>
</dbReference>
<sequence>MSKTTLRRRLVLTSVLLITACTAAVVYYLLHREQQPNYMTMPVARGSIETTVLASGTVESVNMVSVGAQVSGQLKSLKVDLGDTVRAGQLVAEIDSLPQQNTLRTKTAALTAIRAQKQAKQASLALAELNHRRQIQMLAGDASSREEAETAEANLKVLRAEINALDAQIEQAELAVDTAQLDLGYTKISSPLDGVVVGIVTKEGQTVNANQTAPTIIKVAELDRMTIKVEISEADIIRVKPGQKVFFTVLGEPDNRYPAVINAIEPAPESIAKETSASSSVSSTDTAIYYIGIINVPNPDGKLRISMTAQVNIILEEAKDVLFIPSAALGDRDAKGRHAVRVLPRPGVIRKQWVHIGLNNNANAEVREGLEEGQQVVIGDPEITAAAPVRMRRPMRML</sequence>
<evidence type="ECO:0000256" key="5">
    <source>
        <dbReference type="ARBA" id="ARBA00022519"/>
    </source>
</evidence>
<feature type="domain" description="Multidrug resistance protein MdtA-like barrel-sandwich hybrid" evidence="10">
    <location>
        <begin position="62"/>
        <end position="217"/>
    </location>
</feature>
<feature type="domain" description="Multidrug resistance protein MdtA-like C-terminal permuted SH3" evidence="12">
    <location>
        <begin position="320"/>
        <end position="379"/>
    </location>
</feature>
<dbReference type="PANTHER" id="PTHR30469">
    <property type="entry name" value="MULTIDRUG RESISTANCE PROTEIN MDTA"/>
    <property type="match status" value="1"/>
</dbReference>
<proteinExistence type="inferred from homology"/>
<dbReference type="AlphaFoldDB" id="A0A7T6ARA0"/>
<dbReference type="PROSITE" id="PS51257">
    <property type="entry name" value="PROKAR_LIPOPROTEIN"/>
    <property type="match status" value="1"/>
</dbReference>
<reference evidence="13 14" key="1">
    <citation type="submission" date="2020-05" db="EMBL/GenBank/DDBJ databases">
        <title>Complete genome of Desulfobulbus oligotrophicus.</title>
        <authorList>
            <person name="Podar M."/>
        </authorList>
    </citation>
    <scope>NUCLEOTIDE SEQUENCE [LARGE SCALE GENOMIC DNA]</scope>
    <source>
        <strain evidence="13 14">Prop6</strain>
    </source>
</reference>
<keyword evidence="7" id="KW-0472">Membrane</keyword>
<dbReference type="InterPro" id="IPR058625">
    <property type="entry name" value="MdtA-like_BSH"/>
</dbReference>
<evidence type="ECO:0000259" key="10">
    <source>
        <dbReference type="Pfam" id="PF25917"/>
    </source>
</evidence>
<evidence type="ECO:0000256" key="6">
    <source>
        <dbReference type="ARBA" id="ARBA00023054"/>
    </source>
</evidence>
<dbReference type="InterPro" id="IPR006143">
    <property type="entry name" value="RND_pump_MFP"/>
</dbReference>
<dbReference type="EMBL" id="CP054140">
    <property type="protein sequence ID" value="QQG66320.1"/>
    <property type="molecule type" value="Genomic_DNA"/>
</dbReference>
<dbReference type="InterPro" id="IPR058626">
    <property type="entry name" value="MdtA-like_b-barrel"/>
</dbReference>
<dbReference type="GO" id="GO:0015562">
    <property type="term" value="F:efflux transmembrane transporter activity"/>
    <property type="evidence" value="ECO:0007669"/>
    <property type="project" value="TreeGrafter"/>
</dbReference>
<dbReference type="SUPFAM" id="SSF111369">
    <property type="entry name" value="HlyD-like secretion proteins"/>
    <property type="match status" value="1"/>
</dbReference>
<comment type="subcellular location">
    <subcellularLocation>
        <location evidence="1">Cell membrane</location>
    </subcellularLocation>
</comment>
<feature type="domain" description="Multidrug resistance protein MdtA-like alpha-helical hairpin" evidence="9">
    <location>
        <begin position="110"/>
        <end position="186"/>
    </location>
</feature>
<protein>
    <submittedName>
        <fullName evidence="13">Efflux RND transporter periplasmic adaptor subunit</fullName>
    </submittedName>
</protein>
<dbReference type="InterPro" id="IPR058627">
    <property type="entry name" value="MdtA-like_C"/>
</dbReference>
<keyword evidence="14" id="KW-1185">Reference proteome</keyword>
<evidence type="ECO:0000256" key="8">
    <source>
        <dbReference type="SAM" id="Coils"/>
    </source>
</evidence>
<dbReference type="Proteomes" id="UP000596092">
    <property type="component" value="Chromosome"/>
</dbReference>
<evidence type="ECO:0000313" key="13">
    <source>
        <dbReference type="EMBL" id="QQG66320.1"/>
    </source>
</evidence>
<dbReference type="Gene3D" id="2.40.50.100">
    <property type="match status" value="1"/>
</dbReference>
<feature type="coiled-coil region" evidence="8">
    <location>
        <begin position="112"/>
        <end position="182"/>
    </location>
</feature>
<dbReference type="Gene3D" id="6.10.140.1990">
    <property type="match status" value="1"/>
</dbReference>
<comment type="similarity">
    <text evidence="2">Belongs to the membrane fusion protein (MFP) (TC 8.A.1) family.</text>
</comment>
<evidence type="ECO:0000256" key="1">
    <source>
        <dbReference type="ARBA" id="ARBA00004236"/>
    </source>
</evidence>
<evidence type="ECO:0000259" key="11">
    <source>
        <dbReference type="Pfam" id="PF25944"/>
    </source>
</evidence>
<dbReference type="GO" id="GO:1990281">
    <property type="term" value="C:efflux pump complex"/>
    <property type="evidence" value="ECO:0007669"/>
    <property type="project" value="TreeGrafter"/>
</dbReference>
<feature type="domain" description="Multidrug resistance protein MdtA-like beta-barrel" evidence="11">
    <location>
        <begin position="225"/>
        <end position="314"/>
    </location>
</feature>